<evidence type="ECO:0000256" key="4">
    <source>
        <dbReference type="ARBA" id="ARBA00016218"/>
    </source>
</evidence>
<dbReference type="InterPro" id="IPR000550">
    <property type="entry name" value="Hppk"/>
</dbReference>
<accession>A0A1G9I4V1</accession>
<dbReference type="Pfam" id="PF01288">
    <property type="entry name" value="HPPK"/>
    <property type="match status" value="1"/>
</dbReference>
<reference evidence="15" key="1">
    <citation type="submission" date="2016-10" db="EMBL/GenBank/DDBJ databases">
        <authorList>
            <person name="Varghese N."/>
            <person name="Submissions S."/>
        </authorList>
    </citation>
    <scope>NUCLEOTIDE SEQUENCE [LARGE SCALE GENOMIC DNA]</scope>
    <source>
        <strain evidence="15">DSM 16995</strain>
    </source>
</reference>
<dbReference type="NCBIfam" id="TIGR01498">
    <property type="entry name" value="folK"/>
    <property type="match status" value="1"/>
</dbReference>
<evidence type="ECO:0000256" key="6">
    <source>
        <dbReference type="ARBA" id="ARBA00022741"/>
    </source>
</evidence>
<dbReference type="GO" id="GO:0005524">
    <property type="term" value="F:ATP binding"/>
    <property type="evidence" value="ECO:0007669"/>
    <property type="project" value="UniProtKB-KW"/>
</dbReference>
<proteinExistence type="inferred from homology"/>
<evidence type="ECO:0000256" key="12">
    <source>
        <dbReference type="ARBA" id="ARBA00033413"/>
    </source>
</evidence>
<comment type="similarity">
    <text evidence="2">Belongs to the HPPK family.</text>
</comment>
<dbReference type="GO" id="GO:0003848">
    <property type="term" value="F:2-amino-4-hydroxy-6-hydroxymethyldihydropteridine diphosphokinase activity"/>
    <property type="evidence" value="ECO:0007669"/>
    <property type="project" value="UniProtKB-EC"/>
</dbReference>
<dbReference type="SUPFAM" id="SSF55083">
    <property type="entry name" value="6-hydroxymethyl-7,8-dihydropterin pyrophosphokinase, HPPK"/>
    <property type="match status" value="1"/>
</dbReference>
<evidence type="ECO:0000256" key="8">
    <source>
        <dbReference type="ARBA" id="ARBA00022840"/>
    </source>
</evidence>
<dbReference type="STRING" id="246191.SAMN05660337_2437"/>
<dbReference type="Proteomes" id="UP000199053">
    <property type="component" value="Unassembled WGS sequence"/>
</dbReference>
<dbReference type="EMBL" id="FNGA01000003">
    <property type="protein sequence ID" value="SDL19894.1"/>
    <property type="molecule type" value="Genomic_DNA"/>
</dbReference>
<sequence>MTDFPTIKVYVSLGSNIGDTDENLNEAVARLEKYEGIDPEVWSEIYMTEPQGLKEQAWFANQIVRFAVDPELWAPHGFLSTLQAVEGQMQRVKDQVNGPRIIDLDLILFGDETVEGGDYLTVPHSRAKERAFVLYPLAELDSELVFPDGSKIADILSKIDYRIEGKKIYQD</sequence>
<dbReference type="GO" id="GO:0046654">
    <property type="term" value="P:tetrahydrofolate biosynthetic process"/>
    <property type="evidence" value="ECO:0007669"/>
    <property type="project" value="UniProtKB-UniPathway"/>
</dbReference>
<comment type="function">
    <text evidence="10">Catalyzes the transfer of pyrophosphate from adenosine triphosphate (ATP) to 6-hydroxymethyl-7,8-dihydropterin, an enzymatic step in folate biosynthesis pathway.</text>
</comment>
<dbReference type="UniPathway" id="UPA00077">
    <property type="reaction ID" value="UER00155"/>
</dbReference>
<dbReference type="AlphaFoldDB" id="A0A1G9I4V1"/>
<evidence type="ECO:0000259" key="13">
    <source>
        <dbReference type="Pfam" id="PF01288"/>
    </source>
</evidence>
<comment type="pathway">
    <text evidence="1">Cofactor biosynthesis; tetrahydrofolate biosynthesis; 2-amino-4-hydroxy-6-hydroxymethyl-7,8-dihydropteridine diphosphate from 7,8-dihydroneopterin triphosphate: step 4/4.</text>
</comment>
<feature type="domain" description="7,8-dihydro-6-hydroxymethylpterin-pyrophosphokinase" evidence="13">
    <location>
        <begin position="10"/>
        <end position="141"/>
    </location>
</feature>
<evidence type="ECO:0000313" key="15">
    <source>
        <dbReference type="Proteomes" id="UP000199053"/>
    </source>
</evidence>
<evidence type="ECO:0000256" key="11">
    <source>
        <dbReference type="ARBA" id="ARBA00029766"/>
    </source>
</evidence>
<keyword evidence="8" id="KW-0067">ATP-binding</keyword>
<evidence type="ECO:0000256" key="1">
    <source>
        <dbReference type="ARBA" id="ARBA00005051"/>
    </source>
</evidence>
<keyword evidence="7 14" id="KW-0418">Kinase</keyword>
<dbReference type="Gene3D" id="3.30.70.560">
    <property type="entry name" value="7,8-Dihydro-6-hydroxymethylpterin-pyrophosphokinase HPPK"/>
    <property type="match status" value="1"/>
</dbReference>
<protein>
    <recommendedName>
        <fullName evidence="4">2-amino-4-hydroxy-6-hydroxymethyldihydropteridine pyrophosphokinase</fullName>
        <ecNumber evidence="3">2.7.6.3</ecNumber>
    </recommendedName>
    <alternativeName>
        <fullName evidence="11">6-hydroxymethyl-7,8-dihydropterin pyrophosphokinase</fullName>
    </alternativeName>
    <alternativeName>
        <fullName evidence="12">7,8-dihydro-6-hydroxymethylpterin-pyrophosphokinase</fullName>
    </alternativeName>
</protein>
<dbReference type="GO" id="GO:0016301">
    <property type="term" value="F:kinase activity"/>
    <property type="evidence" value="ECO:0007669"/>
    <property type="project" value="UniProtKB-KW"/>
</dbReference>
<evidence type="ECO:0000256" key="5">
    <source>
        <dbReference type="ARBA" id="ARBA00022679"/>
    </source>
</evidence>
<evidence type="ECO:0000256" key="7">
    <source>
        <dbReference type="ARBA" id="ARBA00022777"/>
    </source>
</evidence>
<keyword evidence="5" id="KW-0808">Transferase</keyword>
<dbReference type="CDD" id="cd00483">
    <property type="entry name" value="HPPK"/>
    <property type="match status" value="1"/>
</dbReference>
<keyword evidence="6" id="KW-0547">Nucleotide-binding</keyword>
<dbReference type="EC" id="2.7.6.3" evidence="3"/>
<evidence type="ECO:0000256" key="9">
    <source>
        <dbReference type="ARBA" id="ARBA00022909"/>
    </source>
</evidence>
<evidence type="ECO:0000256" key="3">
    <source>
        <dbReference type="ARBA" id="ARBA00013253"/>
    </source>
</evidence>
<dbReference type="PANTHER" id="PTHR43071:SF1">
    <property type="entry name" value="2-AMINO-4-HYDROXY-6-HYDROXYMETHYLDIHYDROPTERIDINE PYROPHOSPHOKINASE"/>
    <property type="match status" value="1"/>
</dbReference>
<evidence type="ECO:0000256" key="2">
    <source>
        <dbReference type="ARBA" id="ARBA00005810"/>
    </source>
</evidence>
<dbReference type="PANTHER" id="PTHR43071">
    <property type="entry name" value="2-AMINO-4-HYDROXY-6-HYDROXYMETHYLDIHYDROPTERIDINE PYROPHOSPHOKINASE"/>
    <property type="match status" value="1"/>
</dbReference>
<keyword evidence="9" id="KW-0289">Folate biosynthesis</keyword>
<dbReference type="InterPro" id="IPR035907">
    <property type="entry name" value="Hppk_sf"/>
</dbReference>
<organism evidence="14 15">
    <name type="scientific">Maridesulfovibrio ferrireducens</name>
    <dbReference type="NCBI Taxonomy" id="246191"/>
    <lineage>
        <taxon>Bacteria</taxon>
        <taxon>Pseudomonadati</taxon>
        <taxon>Thermodesulfobacteriota</taxon>
        <taxon>Desulfovibrionia</taxon>
        <taxon>Desulfovibrionales</taxon>
        <taxon>Desulfovibrionaceae</taxon>
        <taxon>Maridesulfovibrio</taxon>
    </lineage>
</organism>
<evidence type="ECO:0000313" key="14">
    <source>
        <dbReference type="EMBL" id="SDL19894.1"/>
    </source>
</evidence>
<name>A0A1G9I4V1_9BACT</name>
<gene>
    <name evidence="14" type="ORF">SAMN05660337_2437</name>
</gene>
<evidence type="ECO:0000256" key="10">
    <source>
        <dbReference type="ARBA" id="ARBA00029409"/>
    </source>
</evidence>
<dbReference type="GO" id="GO:0046656">
    <property type="term" value="P:folic acid biosynthetic process"/>
    <property type="evidence" value="ECO:0007669"/>
    <property type="project" value="UniProtKB-KW"/>
</dbReference>
<keyword evidence="15" id="KW-1185">Reference proteome</keyword>